<feature type="repeat" description="ANK" evidence="2">
    <location>
        <begin position="216"/>
        <end position="238"/>
    </location>
</feature>
<dbReference type="Proteomes" id="UP001293593">
    <property type="component" value="Unassembled WGS sequence"/>
</dbReference>
<dbReference type="PANTHER" id="PTHR24121">
    <property type="entry name" value="NO MECHANORECEPTOR POTENTIAL C, ISOFORM D-RELATED"/>
    <property type="match status" value="1"/>
</dbReference>
<dbReference type="EMBL" id="JAWXYG010000002">
    <property type="protein sequence ID" value="KAK4280059.1"/>
    <property type="molecule type" value="Genomic_DNA"/>
</dbReference>
<organism evidence="3 4">
    <name type="scientific">Acacia crassicarpa</name>
    <name type="common">northern wattle</name>
    <dbReference type="NCBI Taxonomy" id="499986"/>
    <lineage>
        <taxon>Eukaryota</taxon>
        <taxon>Viridiplantae</taxon>
        <taxon>Streptophyta</taxon>
        <taxon>Embryophyta</taxon>
        <taxon>Tracheophyta</taxon>
        <taxon>Spermatophyta</taxon>
        <taxon>Magnoliopsida</taxon>
        <taxon>eudicotyledons</taxon>
        <taxon>Gunneridae</taxon>
        <taxon>Pentapetalae</taxon>
        <taxon>rosids</taxon>
        <taxon>fabids</taxon>
        <taxon>Fabales</taxon>
        <taxon>Fabaceae</taxon>
        <taxon>Caesalpinioideae</taxon>
        <taxon>mimosoid clade</taxon>
        <taxon>Acacieae</taxon>
        <taxon>Acacia</taxon>
    </lineage>
</organism>
<dbReference type="Pfam" id="PF12796">
    <property type="entry name" value="Ank_2"/>
    <property type="match status" value="1"/>
</dbReference>
<dbReference type="PROSITE" id="PS50088">
    <property type="entry name" value="ANK_REPEAT"/>
    <property type="match status" value="1"/>
</dbReference>
<proteinExistence type="predicted"/>
<accession>A0AAE1MZB2</accession>
<dbReference type="PANTHER" id="PTHR24121:SF22">
    <property type="entry name" value="PROTEIN ACCELERATED CELL DEATH 6-LIKE"/>
    <property type="match status" value="1"/>
</dbReference>
<dbReference type="SMART" id="SM00248">
    <property type="entry name" value="ANK"/>
    <property type="match status" value="5"/>
</dbReference>
<dbReference type="Gene3D" id="1.25.40.20">
    <property type="entry name" value="Ankyrin repeat-containing domain"/>
    <property type="match status" value="1"/>
</dbReference>
<evidence type="ECO:0000256" key="1">
    <source>
        <dbReference type="ARBA" id="ARBA00004413"/>
    </source>
</evidence>
<dbReference type="Pfam" id="PF00023">
    <property type="entry name" value="Ank"/>
    <property type="match status" value="1"/>
</dbReference>
<dbReference type="InterPro" id="IPR002110">
    <property type="entry name" value="Ankyrin_rpt"/>
</dbReference>
<reference evidence="3" key="1">
    <citation type="submission" date="2023-10" db="EMBL/GenBank/DDBJ databases">
        <title>Chromosome-level genome of the transformable northern wattle, Acacia crassicarpa.</title>
        <authorList>
            <person name="Massaro I."/>
            <person name="Sinha N.R."/>
            <person name="Poethig S."/>
            <person name="Leichty A.R."/>
        </authorList>
    </citation>
    <scope>NUCLEOTIDE SEQUENCE</scope>
    <source>
        <strain evidence="3">Acra3RX</strain>
        <tissue evidence="3">Leaf</tissue>
    </source>
</reference>
<keyword evidence="2" id="KW-0040">ANK repeat</keyword>
<dbReference type="PROSITE" id="PS50297">
    <property type="entry name" value="ANK_REP_REGION"/>
    <property type="match status" value="1"/>
</dbReference>
<evidence type="ECO:0000313" key="3">
    <source>
        <dbReference type="EMBL" id="KAK4280059.1"/>
    </source>
</evidence>
<dbReference type="GO" id="GO:0005886">
    <property type="term" value="C:plasma membrane"/>
    <property type="evidence" value="ECO:0007669"/>
    <property type="project" value="UniProtKB-SubCell"/>
</dbReference>
<evidence type="ECO:0000256" key="2">
    <source>
        <dbReference type="PROSITE-ProRule" id="PRU00023"/>
    </source>
</evidence>
<comment type="subcellular location">
    <subcellularLocation>
        <location evidence="1">Cell membrane</location>
        <topology evidence="1">Peripheral membrane protein</topology>
        <orientation evidence="1">Cytoplasmic side</orientation>
    </subcellularLocation>
</comment>
<dbReference type="InterPro" id="IPR036770">
    <property type="entry name" value="Ankyrin_rpt-contain_sf"/>
</dbReference>
<comment type="caution">
    <text evidence="3">The sequence shown here is derived from an EMBL/GenBank/DDBJ whole genome shotgun (WGS) entry which is preliminary data.</text>
</comment>
<dbReference type="AlphaFoldDB" id="A0AAE1MZB2"/>
<sequence>MDLPPTNAATIGQMRATWDQRIEILKSRERELTSLSQPAATLESNQMKEELEASRLMAPELIWAIQRRDVSDFLSVLEELALEAGVRVSDIVKRVTRGGNTMLHTAAQNGSPEILRLMANHFPQLITRTNITGDTILHVAARKQYSYLIDIIQTCYADQRRSPGSLFDNEAEMSLSRIRNEYGNTALHEAVMTSNFDTAYLLFKADEDVANYLNKEGKSPLYLAVEIGDNRIIGLLLKAPLHNRERHHGNSPLHAAVMAVSSGQISKHKFQSLVVGGVIRSKETERMFEPANEKFCGGMLKKIQKKNT</sequence>
<keyword evidence="4" id="KW-1185">Reference proteome</keyword>
<name>A0AAE1MZB2_9FABA</name>
<evidence type="ECO:0000313" key="4">
    <source>
        <dbReference type="Proteomes" id="UP001293593"/>
    </source>
</evidence>
<gene>
    <name evidence="3" type="ORF">QN277_011734</name>
</gene>
<dbReference type="SUPFAM" id="SSF48403">
    <property type="entry name" value="Ankyrin repeat"/>
    <property type="match status" value="1"/>
</dbReference>
<protein>
    <submittedName>
        <fullName evidence="3">Uncharacterized protein</fullName>
    </submittedName>
</protein>